<dbReference type="Pfam" id="PF00082">
    <property type="entry name" value="Peptidase_S8"/>
    <property type="match status" value="1"/>
</dbReference>
<feature type="signal peptide" evidence="2">
    <location>
        <begin position="1"/>
        <end position="17"/>
    </location>
</feature>
<feature type="chain" id="PRO_5040189503" description="Peptidase S53 domain-containing protein" evidence="2">
    <location>
        <begin position="18"/>
        <end position="220"/>
    </location>
</feature>
<keyword evidence="5" id="KW-1185">Reference proteome</keyword>
<dbReference type="PANTHER" id="PTHR14218">
    <property type="entry name" value="PROTEASE S8 TRIPEPTIDYL PEPTIDASE I CLN2"/>
    <property type="match status" value="1"/>
</dbReference>
<comment type="caution">
    <text evidence="4">The sequence shown here is derived from an EMBL/GenBank/DDBJ whole genome shotgun (WGS) entry which is preliminary data.</text>
</comment>
<evidence type="ECO:0000256" key="1">
    <source>
        <dbReference type="PROSITE-ProRule" id="PRU01032"/>
    </source>
</evidence>
<dbReference type="GO" id="GO:0006508">
    <property type="term" value="P:proteolysis"/>
    <property type="evidence" value="ECO:0007669"/>
    <property type="project" value="InterPro"/>
</dbReference>
<dbReference type="Gene3D" id="3.40.50.200">
    <property type="entry name" value="Peptidase S8/S53 domain"/>
    <property type="match status" value="1"/>
</dbReference>
<dbReference type="EMBL" id="JACEFI010000023">
    <property type="protein sequence ID" value="KAH0593137.1"/>
    <property type="molecule type" value="Genomic_DNA"/>
</dbReference>
<dbReference type="InterPro" id="IPR030400">
    <property type="entry name" value="Sedolisin_dom"/>
</dbReference>
<organism evidence="4 5">
    <name type="scientific">Metarhizium humberi</name>
    <dbReference type="NCBI Taxonomy" id="2596975"/>
    <lineage>
        <taxon>Eukaryota</taxon>
        <taxon>Fungi</taxon>
        <taxon>Dikarya</taxon>
        <taxon>Ascomycota</taxon>
        <taxon>Pezizomycotina</taxon>
        <taxon>Sordariomycetes</taxon>
        <taxon>Hypocreomycetidae</taxon>
        <taxon>Hypocreales</taxon>
        <taxon>Clavicipitaceae</taxon>
        <taxon>Metarhizium</taxon>
    </lineage>
</organism>
<evidence type="ECO:0000259" key="3">
    <source>
        <dbReference type="PROSITE" id="PS51695"/>
    </source>
</evidence>
<protein>
    <recommendedName>
        <fullName evidence="3">Peptidase S53 domain-containing protein</fullName>
    </recommendedName>
</protein>
<dbReference type="GO" id="GO:0004252">
    <property type="term" value="F:serine-type endopeptidase activity"/>
    <property type="evidence" value="ECO:0007669"/>
    <property type="project" value="InterPro"/>
</dbReference>
<comment type="caution">
    <text evidence="1">Lacks conserved residue(s) required for the propagation of feature annotation.</text>
</comment>
<gene>
    <name evidence="4" type="ORF">MHUMG1_09139</name>
</gene>
<sequence length="220" mass="23219">MFGLVALRGVSIILASGDQGPGMSCQSNDGTNSTKFLPAFPAGCPYMTVVGATERNDPERAMNFSSGGFSEYWPRPAWQEAAVSRYLDAHGDRWKGYYNRAGRGFPDVSAQGIGYPFFNHGGNASGGGTSASAPLFASMIAVINDSRMKRGKPPLGFLNPWLYLGASRAFTESEGCKGTSFSGAKAPVIPGAGWDAVEGWDPVTGLGTPLFDELQELAMG</sequence>
<reference evidence="4 5" key="1">
    <citation type="submission" date="2020-07" db="EMBL/GenBank/DDBJ databases">
        <title>Metarhizium humberi genome.</title>
        <authorList>
            <person name="Lysoe E."/>
        </authorList>
    </citation>
    <scope>NUCLEOTIDE SEQUENCE [LARGE SCALE GENOMIC DNA]</scope>
    <source>
        <strain evidence="4 5">ESALQ1638</strain>
    </source>
</reference>
<dbReference type="PANTHER" id="PTHR14218:SF15">
    <property type="entry name" value="TRIPEPTIDYL-PEPTIDASE 1"/>
    <property type="match status" value="1"/>
</dbReference>
<dbReference type="SUPFAM" id="SSF52743">
    <property type="entry name" value="Subtilisin-like"/>
    <property type="match status" value="1"/>
</dbReference>
<dbReference type="Proteomes" id="UP000764110">
    <property type="component" value="Unassembled WGS sequence"/>
</dbReference>
<dbReference type="PROSITE" id="PS51695">
    <property type="entry name" value="SEDOLISIN"/>
    <property type="match status" value="1"/>
</dbReference>
<feature type="domain" description="Peptidase S53" evidence="3">
    <location>
        <begin position="1"/>
        <end position="220"/>
    </location>
</feature>
<evidence type="ECO:0000313" key="4">
    <source>
        <dbReference type="EMBL" id="KAH0593137.1"/>
    </source>
</evidence>
<accession>A0A9P8M3K8</accession>
<dbReference type="CDD" id="cd04056">
    <property type="entry name" value="Peptidases_S53"/>
    <property type="match status" value="1"/>
</dbReference>
<dbReference type="AlphaFoldDB" id="A0A9P8M3K8"/>
<keyword evidence="2" id="KW-0732">Signal</keyword>
<name>A0A9P8M3K8_9HYPO</name>
<dbReference type="InterPro" id="IPR000209">
    <property type="entry name" value="Peptidase_S8/S53_dom"/>
</dbReference>
<dbReference type="InterPro" id="IPR050819">
    <property type="entry name" value="Tripeptidyl-peptidase_I"/>
</dbReference>
<dbReference type="GO" id="GO:0008240">
    <property type="term" value="F:tripeptidyl-peptidase activity"/>
    <property type="evidence" value="ECO:0007669"/>
    <property type="project" value="TreeGrafter"/>
</dbReference>
<dbReference type="InterPro" id="IPR036852">
    <property type="entry name" value="Peptidase_S8/S53_dom_sf"/>
</dbReference>
<evidence type="ECO:0000313" key="5">
    <source>
        <dbReference type="Proteomes" id="UP000764110"/>
    </source>
</evidence>
<evidence type="ECO:0000256" key="2">
    <source>
        <dbReference type="SAM" id="SignalP"/>
    </source>
</evidence>
<proteinExistence type="predicted"/>